<keyword evidence="1" id="KW-0812">Transmembrane</keyword>
<keyword evidence="4" id="KW-1185">Reference proteome</keyword>
<feature type="transmembrane region" description="Helical" evidence="1">
    <location>
        <begin position="125"/>
        <end position="142"/>
    </location>
</feature>
<evidence type="ECO:0000256" key="1">
    <source>
        <dbReference type="SAM" id="Phobius"/>
    </source>
</evidence>
<keyword evidence="1" id="KW-0472">Membrane</keyword>
<comment type="caution">
    <text evidence="3">The sequence shown here is derived from an EMBL/GenBank/DDBJ whole genome shotgun (WGS) entry which is preliminary data.</text>
</comment>
<dbReference type="OrthoDB" id="543156at2759"/>
<dbReference type="InterPro" id="IPR002818">
    <property type="entry name" value="DJ-1/PfpI"/>
</dbReference>
<dbReference type="Proteomes" id="UP000266188">
    <property type="component" value="Unassembled WGS sequence"/>
</dbReference>
<dbReference type="EMBL" id="MVGC01000501">
    <property type="protein sequence ID" value="RJE18738.1"/>
    <property type="molecule type" value="Genomic_DNA"/>
</dbReference>
<dbReference type="SUPFAM" id="SSF52317">
    <property type="entry name" value="Class I glutamine amidotransferase-like"/>
    <property type="match status" value="1"/>
</dbReference>
<keyword evidence="1" id="KW-1133">Transmembrane helix</keyword>
<protein>
    <submittedName>
        <fullName evidence="3">ThiJ PfpI family protein</fullName>
    </submittedName>
</protein>
<organism evidence="3 4">
    <name type="scientific">Aspergillus sclerotialis</name>
    <dbReference type="NCBI Taxonomy" id="2070753"/>
    <lineage>
        <taxon>Eukaryota</taxon>
        <taxon>Fungi</taxon>
        <taxon>Dikarya</taxon>
        <taxon>Ascomycota</taxon>
        <taxon>Pezizomycotina</taxon>
        <taxon>Eurotiomycetes</taxon>
        <taxon>Eurotiomycetidae</taxon>
        <taxon>Eurotiales</taxon>
        <taxon>Aspergillaceae</taxon>
        <taxon>Aspergillus</taxon>
        <taxon>Aspergillus subgen. Polypaecilum</taxon>
    </lineage>
</organism>
<dbReference type="Pfam" id="PF01965">
    <property type="entry name" value="DJ-1_PfpI"/>
    <property type="match status" value="1"/>
</dbReference>
<dbReference type="CDD" id="cd03139">
    <property type="entry name" value="GATase1_PfpI_2"/>
    <property type="match status" value="1"/>
</dbReference>
<gene>
    <name evidence="3" type="ORF">PHISCL_08925</name>
</gene>
<evidence type="ECO:0000259" key="2">
    <source>
        <dbReference type="Pfam" id="PF01965"/>
    </source>
</evidence>
<proteinExistence type="predicted"/>
<dbReference type="AlphaFoldDB" id="A0A3A2Z6L2"/>
<dbReference type="InterPro" id="IPR052158">
    <property type="entry name" value="INH-QAR"/>
</dbReference>
<dbReference type="Gene3D" id="3.40.50.880">
    <property type="match status" value="1"/>
</dbReference>
<dbReference type="STRING" id="2070753.A0A3A2Z6L2"/>
<feature type="domain" description="DJ-1/PfpI" evidence="2">
    <location>
        <begin position="9"/>
        <end position="159"/>
    </location>
</feature>
<accession>A0A3A2Z6L2</accession>
<sequence length="229" mass="24717">MSSPKHYYKVGILLFNGVDILDFAGPIEILSHVSHNGNPDAPDRMFEIVTIGQTNAIRAAGSLTIQTDILLEEARGKLSEYDILLVPGAPPAIVKPLIDSNSPELDIIREYATLPSPNVHGKRRLLFSVCMGAILLGAAGILEGVTVTTHHRGLDLLRETTSRANGNSQLPIEVVQKRYIDGGVLKSGVELLTAGGISCGLDATLHLVKNLVSVDMAAFVARLMEYNWR</sequence>
<evidence type="ECO:0000313" key="4">
    <source>
        <dbReference type="Proteomes" id="UP000266188"/>
    </source>
</evidence>
<dbReference type="InterPro" id="IPR029062">
    <property type="entry name" value="Class_I_gatase-like"/>
</dbReference>
<reference evidence="4" key="1">
    <citation type="submission" date="2017-02" db="EMBL/GenBank/DDBJ databases">
        <authorList>
            <person name="Tafer H."/>
            <person name="Lopandic K."/>
        </authorList>
    </citation>
    <scope>NUCLEOTIDE SEQUENCE [LARGE SCALE GENOMIC DNA]</scope>
    <source>
        <strain evidence="4">CBS 366.77</strain>
    </source>
</reference>
<evidence type="ECO:0000313" key="3">
    <source>
        <dbReference type="EMBL" id="RJE18738.1"/>
    </source>
</evidence>
<dbReference type="PANTHER" id="PTHR43130">
    <property type="entry name" value="ARAC-FAMILY TRANSCRIPTIONAL REGULATOR"/>
    <property type="match status" value="1"/>
</dbReference>
<name>A0A3A2Z6L2_9EURO</name>
<dbReference type="PANTHER" id="PTHR43130:SF3">
    <property type="entry name" value="HTH-TYPE TRANSCRIPTIONAL REGULATOR RV1931C"/>
    <property type="match status" value="1"/>
</dbReference>